<accession>A0A6M4GUZ1</accession>
<dbReference type="InterPro" id="IPR050964">
    <property type="entry name" value="Striated_Muscle_Regulatory"/>
</dbReference>
<dbReference type="Gene3D" id="1.50.10.20">
    <property type="match status" value="1"/>
</dbReference>
<dbReference type="Proteomes" id="UP000501534">
    <property type="component" value="Chromosome"/>
</dbReference>
<keyword evidence="1" id="KW-0677">Repeat</keyword>
<dbReference type="InterPro" id="IPR008930">
    <property type="entry name" value="Terpenoid_cyclase/PrenylTrfase"/>
</dbReference>
<dbReference type="Gene3D" id="2.120.10.30">
    <property type="entry name" value="TolB, C-terminal domain"/>
    <property type="match status" value="3"/>
</dbReference>
<dbReference type="EMBL" id="CP053069">
    <property type="protein sequence ID" value="QJR11141.1"/>
    <property type="molecule type" value="Genomic_DNA"/>
</dbReference>
<sequence>MLNAPAKSGAAKAGEDNTATFVRDQGDVAIIELTGNYDASLAGGAFNVGARQVLAREFLRTHPDAYDMLVVFTGFPIQTGEALAFHHPVRNQVMGIGRDLFDNSSFYGSAGRLQGMIDMALLTQYSTDSMSRDFEQGLMVFSHEFMHQFGSYVKYRKADGSTSTGLLGRDASHWSYLLETNGSVMYGSRWRDNGDGTFTSVAVRDAYSALDLYLMGLKRREDVPPFFVIDAPGVDPTQLPLLGATVTGTKRIVTVEDIIAVEGPRIPEAGLAQKDFRLAFIYAVRPGQQATITELAAMDQMRRALATRFSALTGGVGNLNVFVEPALTLAPGTPATLPPSVSLPAPTVNVQQGITWLRQKQSLADGSWSDTAPTAMRDSAVALSTLSDVDSGFAGIALGAGWLSARTTSSVDFLARKTNTLAQVARVTIAAPTELLAAQNPDGGWGSAAGYGSNPLDTALALQALMRRAQPLDAVAANGFTYLRANQNTDGGWGNVSGGASRSATSAHVLVALQPDVDVAAVQAIDRGRAFLASRQNTDGGFGDSPSSIHDTGNVVAALMATNASAGIRLGDAMTYLASSQRVDGSWAGSVYSTALAVNVLARADALNWAIVGFTATPGRASDGQRVVVTVTVRNTGNRATPAGKLRVSVGDPSAGGVAIGPDGDIPALAPGLSAVVPITWNTFGKAGTVSLYAVVDPDRLSQELSVADNTAILPYAVDPPATGADLLVAASDITFSPARPAQLPAPLQVSALLTNAGFGDAANVKVVLWEGTGAQRVKVGETTVASFTGRSTRPVTFPVTLVAAGTTSYTVQIDPDNAVAENAKDNNEATATISTEAGIDIEVTAADISRDKPAPRNGEDVNFSVRIRNKGTVATPDFTVRHSVDQPVGTAEAATNTIRLLPGQQVTQSVTFRVTQNGAHTYRVQAGEGNEVVENNKANNVATHAFTVASDTGPSLSISFPDITATPNPALEGLPLVLTARIRNLGDQPASNVQVAFYNGDPATGGTQIGDTQVVASLPPSTGAIATVTWSAVPDANQKVLFVVVDPANAIPGDVVRADNKAFIVVPVRSLPDLAISTGNLTLTPALPQPGAAASLAVKVQNLGVQAANNVLVRVFDGNPAAGGTQVGGDQVIAVLEGQATATATFNWTFPAASGDRVLYVQVDPLQAINERVRTNNEAQLVVGVQTGDFTVQPRYFSPNGDGAQDTVDFTFRVGTAQALSIQVMSSTGTVVRHYTGTELANASAGRWSWDGRNDTGSVVFDDTYRIQVVAAGVVVGEASVVLDTNRSSLVDALGTPDATISSLDCQVSNEVSWPRFTADLSYAYSRFGSSSSSTGDLPAGIYRTDARGGDLRQVAANDSAVFWTDARPSPDGTRLALARAIGLSAQLWIANADGSGAHDVTFESVFPGATGVTLVTFNLAGTEVVIVASRFGSQAIITVPVGGGPPRLLATGDAFISYSPDRTRLLVRSVDAFAIVEVATGARHAVQTTAPQWTEFTWSPDSRALVTMPPETTSLLVFDAAGVLQRTIALPLVRHVHAITWGDDSSQIFVASGDDTFCNPNTDCNVDAIIQRIPVLAGDPEVVLRVPGGVTSYGEANIPVRLSMARLEGRGELLVSHGVVLPEGQPGEPHNLTFALSTSAPYGTRPLRDAARVVLLGQFEFRNEESLDFGRAFLFNGDNALTDNPGQCLDPTSGSWLLARSLRNLTADLLVVRNTTAVRLVGTAWDANFSRYTLEYANVDAPGVWQLIAPVSTSPVRGGDLASWVPPLQGRYLVRLTVQDLAGNRREAIRSVNWGAGTVISSLQRSNEYISPNGDGVKDGTTLSYRVLEPTNLEFSVFDAQGGRVRVFTRNHPVSGIDASVEWDGRDTAGNVVADGTYRITVLDYEFPVTVDTKRPVPAGDATTMARMDIKITQIAHDNDEDLQVALQGGIQPHVRIDWAIAESHLARIELQAGDGDAPTEWLTVRETNRLDIRTPYEPVIVTFNDAARKRYRLVVTDLAGNVSIEPLTVDEKILVTAYHGDGEWHFLQEDKVSVSDLVAGMDLEVVETVRAITAQWAIEYQGPYQRDNEGKLPPPNAAAWTAHVLVPPFDTALFTEPHKQPLDGAFLASWDLKELGTSGAYYFRLRSTNAAGGVVTSNAILFESIPKLLVRAVVKDLIRPAIRYVSAEESVGELLQRVDLYVQAEKDPFYSQERKIATRPGAPTSAGLGRFTYEIQDRLQTCVKYKFRLEGTAPNGKTFKSAPFEYEDCKFVQTYLEPVEAQTCGAIPPGRLVANMLVPGPIIPDTLLTLLEFGRKRTDGTDDILFSKVNPQLRTPYPFEFSTAALPEGELAADGSQFFTRLTDLDGNRKVEGVRVVVDRTVPESRITYPVAEQRVCAVQAIENGKLKTFLDIQGSTTDPSGVDYVIENGVGASPTAWNGIGAVNPGCFTASNANRAVGKIDWNGIQGNSATYLPPDDPVHCGAWTALAAKDVQGTVGRWYNPHGSVSARLVARNWGGYKSCSQVAFFVDGRVEVQPASLSRTRIAPGRPEPFGITHVRYTADESVKLTLLVYRKADVVLDAGRITGVLTGRSPIRTLADRRPVIGEGTVAWDGRDDGATLVDDGEYVILTSYEDDCTNLLVDAALIVQTDRTPPVVSIASPLVSANVTGIVGVTGSVSDASLEAFVLEFGSGASPETWTAIASGAYNVPGNGSLGSWTTLGLDPGVYTLRLRASDLAGNAAETRVSVTVQASGTLVADLEAVPAVFSPNGDGKADLAAIRFSLNRTAQVTLRILQGTLVVRTLANGVTVGAGDSFYPWDGRNDGAVIQPDGRFEAELTVNDGGSNQTLRVPITIDNTPPQVTIVRPSEGYVRGAESVVGSIADANLLDYSVLLRGLDAPISVILDEGGDTRSNYPFGQLSLYPEGRYELEVIAHDRAQNTTRILLPFVIDNVAPQVAITAPAAQAVLGMKGNKYGVTGTVDERNLLRYRLNLGQGPPPAPQTELATGSVLAAPIHQLDITNLPDGAYQLQLIGEDRAGWSTTATVPFIVDKTPPVASFSAPAEASYVKAGTEIRGSATDTNLKQYKLEIAPGPRATASRFTELATGTSPVSVGVLTTLAALPPDGVHTLRLTVTDKAENETKTLLQVTVDTVPPPVPLNLAARVENRQDVVLTWNAVTDPDLAGYRAYRGTTLLTPAPITATTFTEVGVAEGDHSYTVTAVDRAGNESARSAPAIARVSLSTPIAQITFPTRDSTVTGVIEIRGSAFSPREFKEFRVSVGVGAAPASYTLLRHSTVGAQGEVLATWNASALPQDAQYTIRLEAEDTFGAIGRDLVTVRIDNLAPAAPTNLQAAVAGADITLTWNANTEPDIDGYLLYRNGQLANLSGPVAPDIRAYLIHGTTYVDRNMPDGTYKYTVVAVDTAGNQSPESEERTVVLESRVPKARIVKPLEGARIDASAFVQAATDDNDVQFIQLQFRKKGVLPWTPIGGTLTAPPYGRDWDLSGLVYGEYEVSAVAHDFGGRFQSDLELEFITINHTRVDRPPAPANVVARVAGDIVTLTWNAVTTDSLGGYTVYREDPDGSRTALTPDPISALTYVDGGLADGVYRYTVVTSDTFGNLSDPSAPATARVYGIEIEQPYTPTDARTTNLSGTAVAGSPVTLTVTSPGGGTRQLIQGTDAQGRFTFANIALELGNNGFVLVQTDAVGNTSRDMPSHVRVGDRPSVPTGLAVTPQGLDARVTWNANPEANLGGYILAFDGEPVTFPATPTYVEGSTEEPDSSAQSAVDGDTTTAWRPAREDSKPTIKFQFDAPRLLKSATILWSPYEDDTGITPATFILEGWDGEVWVPLAVRQPGTVTESIIALDQPYLTDALRIRMIGPRPENGVQLSELTTEWLQTSAASPEIVSGKNGNVSFSIRAYSAIGLVGAASPAVQATVGDTTPPQPVVLQLTAVSGRNATLSWAASASTDVSAYYVYTNGDFTAQVEPLPTTNTFPLEGYANGEYRFRVVVVDQAGNESVPSNEVVFTVSVNPTGAPRDVVVTAVPSGRALDVSWNPPATGSAPVGYVVERALQSGGPYDSSADAIAPPYRDEGLTNGTRYYYRVRAVNDNGDRGPASAEASGVPSVAGVPLAPTLMYPGSAARTGTISSALSAVTGFSEPGTQVALVRDGSSAGTAVAATEPQRRFSNGNLARFSPNGYWSIGGDSDADLYAMAPSGETRVRTFNELKATAFAWAGNQRAAFVFYRFVGGNFVKTTGYIDVDGTEVHALDSLVPTADEIQATGDGRYAYVIADNGGHPALWRMELATNIPTLVVDLPGAASVTGLALSPNEQLMAYRRDGRIEVANLQSGTVALQGPAVQDPGVPSWTMDNASLLYSAWVGGIEQVFRQALSGTAPVQLTTGTTSASSPTASPDGVRYAYVRGFSVFIAPLDGGTTTEISDFLDSVRWLPSGYIATEIFGTPGRMELAGFFAVPDVLFRPGINRLTATANYEGGLSSAVSAAALVNYSTADRADLSVSSAELVAIPGVPTVGESVRITALVRNVGPRGANAAPFVLQLVDPTGAIVTLVNTRLPQLASGALQSYVVDWMPARAGAHRLVATVDHTDEVNEVTENNNVATRDIVVAEAGVPRLEVTTDARVYPQNAAVAVEARITNGGTTFNGVLELVVEDPAGFPVTTFTSQAVSALDFGQTLVVQRAWNTGSTLPGPYRVRAKLRSGAGVVVAEANTPITVDAPVDAAVTLTTDRAQYSPGATVRVLGRVAFANGAGVGITGDIVLRIYDAVGSIRFEQQRSLAFGATADVNVDWPLAGQPAGDYTARLELRLDGRVIAAASTAFSVVAVTLQPPTVAVIAPANNAVFGAPGRIGISVGASSPNAGGSIAKVEYFAGTTKLGESLAAPYTYDWTNIPAGTYAITAIATDNRGVTSTSTAVSVIVDALPTVAITAPVNGAQFSTPATVSITAQAQDSDGTIARLEIYAGTLKLGECLAASCTVSWNDVPVGSHGLTAVAFDNHGARGTSSVVTIVVGQASAPPSVSLTSPLDGAVAQAPGSFALSASASSPNAGGSIQKVEYFTGLTKIGESATAPYAVTWSALAAGTYTVFARVTDDRGVTADSVTATVFVNAAPTAAITSPAAGATFTAPAAIAVTATGTDTDGNVTKIEIFQGAAKLGECASTPCTVTWTGVGVGSYSLTAVVTDNRGGVTASAAVSISVVPPLQPPVVALTAPANGALYQALSTVALAATASSPNAGGSITKVEFFRGTDKLGESLAAPFTFSWTNVAAGTYTLTARATDNRGVATDSAPVSINVNAQPAVAITAPAANAAYLAPTDITITATAQDSDGSITKIEIFSGTDKRGECATSPCTISWTAVPPGTYSLTAKATDDRGGTATTAAVPVTVGVLTGTVSVTPTPADIGTAVQINARAQSPAAATGLPLRVRVLNAANATVSEWDTTATLVAGVPFIWAFSWDTTGQAAGTYTVAFYDRRTGSNVVLATTTLTLRAAGNVQLSVTSSRSRVLVLAACHTPSGNNDPADAACALQRKAALESLLAELGIPGRVVTDADTFRTEMRCGTWNTFWIAGGREKLKDRMVEELAQRVYAGDGLLVDGVHDGPVNTLDPLLGVNYLGKLALNGGYSAVPVGSLIAAGFTTSGRASQYQALPGTTVHAAFGSAGGNPALMSRAYGLGWAGTAAFDYPATIAASASAKATVLPMLRKVLSGPAAPGTSVNASLVVTNGGTAGPVTVQATVPSGISIASSVPAASGSTWNLNLAANESRTIAIVFNLTGAEASYTVPFTSGAATANLVIDIAPHAAGTHSALVTALQALVVSGAEATARNNAVQFVNQSSSSLSSDPEAALYKLLDAAKEVAKIANPIPVPTQLARLANQTSAAWCGQVGTCMRPDQGVPSLGSYQLLVFGDATLFNGSTQGAVGISGNAQLTSEFVGTEWAGDAARLNVGGNLNMTNGSIGRNSTGAIRVGGTMTLSANVGRRTATAPAETEDWAALETFYRARSDSIAALGGTAPVTDGFGKFTLTGTNADRNVFQIAGSQMTQIRNLVFNVPLASTVIVNVTGGSATLTNGSQSVMVGGTAQSMAQHPFSARVLFNFAQAGSLSFNGWALQGSLLAPRAVLSINNGQLFGQLVVDGLTSSGVGFQQCGTFKGVLP</sequence>
<dbReference type="CDD" id="cd00063">
    <property type="entry name" value="FN3"/>
    <property type="match status" value="3"/>
</dbReference>
<dbReference type="SMART" id="SM00060">
    <property type="entry name" value="FN3"/>
    <property type="match status" value="5"/>
</dbReference>
<reference evidence="4 5" key="1">
    <citation type="submission" date="2020-04" db="EMBL/GenBank/DDBJ databases">
        <title>Usitatibacter rugosus gen. nov., sp. nov. and Usitatibacter palustris sp. nov., novel members of Usitatibacteraceae fam. nov. within the order Nitrosomonadales isolated from soil.</title>
        <authorList>
            <person name="Huber K.J."/>
            <person name="Neumann-Schaal M."/>
            <person name="Geppert A."/>
            <person name="Luckner M."/>
            <person name="Wanner G."/>
            <person name="Overmann J."/>
        </authorList>
    </citation>
    <scope>NUCLEOTIDE SEQUENCE [LARGE SCALE GENOMIC DNA]</scope>
    <source>
        <strain evidence="4 5">0125_3</strain>
    </source>
</reference>
<dbReference type="SUPFAM" id="SSF48239">
    <property type="entry name" value="Terpenoid cyclases/Protein prenyltransferases"/>
    <property type="match status" value="1"/>
</dbReference>
<dbReference type="InterPro" id="IPR011042">
    <property type="entry name" value="6-blade_b-propeller_TolB-like"/>
</dbReference>
<dbReference type="Gene3D" id="2.60.120.260">
    <property type="entry name" value="Galactose-binding domain-like"/>
    <property type="match status" value="1"/>
</dbReference>
<dbReference type="Pfam" id="PF20597">
    <property type="entry name" value="pAdhesive_15"/>
    <property type="match status" value="1"/>
</dbReference>
<dbReference type="SUPFAM" id="SSF49785">
    <property type="entry name" value="Galactose-binding domain-like"/>
    <property type="match status" value="1"/>
</dbReference>
<feature type="domain" description="Fibronectin type-III" evidence="3">
    <location>
        <begin position="3926"/>
        <end position="4017"/>
    </location>
</feature>
<evidence type="ECO:0000313" key="4">
    <source>
        <dbReference type="EMBL" id="QJR11141.1"/>
    </source>
</evidence>
<feature type="region of interest" description="Disordered" evidence="2">
    <location>
        <begin position="3754"/>
        <end position="3782"/>
    </location>
</feature>
<dbReference type="KEGG" id="uru:DSM104443_02212"/>
<dbReference type="Gene3D" id="2.60.40.10">
    <property type="entry name" value="Immunoglobulins"/>
    <property type="match status" value="18"/>
</dbReference>
<evidence type="ECO:0000256" key="1">
    <source>
        <dbReference type="ARBA" id="ARBA00022737"/>
    </source>
</evidence>
<dbReference type="InterPro" id="IPR022409">
    <property type="entry name" value="PKD/Chitinase_dom"/>
</dbReference>
<dbReference type="InterPro" id="IPR008979">
    <property type="entry name" value="Galactose-bd-like_sf"/>
</dbReference>
<feature type="compositionally biased region" description="Polar residues" evidence="2">
    <location>
        <begin position="3764"/>
        <end position="3777"/>
    </location>
</feature>
<proteinExistence type="predicted"/>
<dbReference type="InterPro" id="IPR022038">
    <property type="entry name" value="Ig-like_bact"/>
</dbReference>
<dbReference type="InterPro" id="IPR026588">
    <property type="entry name" value="Choice_anch_A"/>
</dbReference>
<evidence type="ECO:0000256" key="2">
    <source>
        <dbReference type="SAM" id="MobiDB-lite"/>
    </source>
</evidence>
<dbReference type="InterPro" id="IPR013783">
    <property type="entry name" value="Ig-like_fold"/>
</dbReference>
<dbReference type="NCBIfam" id="TIGR04215">
    <property type="entry name" value="choice_anch_A"/>
    <property type="match status" value="1"/>
</dbReference>
<dbReference type="Gene3D" id="2.60.40.4070">
    <property type="match status" value="3"/>
</dbReference>
<dbReference type="InterPro" id="IPR011635">
    <property type="entry name" value="CARDB"/>
</dbReference>
<dbReference type="PANTHER" id="PTHR13817:SF73">
    <property type="entry name" value="FIBRONECTIN TYPE-III DOMAIN-CONTAINING PROTEIN"/>
    <property type="match status" value="1"/>
</dbReference>
<name>A0A6M4GUZ1_9PROT</name>
<dbReference type="Pfam" id="PF17957">
    <property type="entry name" value="Big_7"/>
    <property type="match status" value="6"/>
</dbReference>
<dbReference type="SUPFAM" id="SSF82171">
    <property type="entry name" value="DPP6 N-terminal domain-like"/>
    <property type="match status" value="2"/>
</dbReference>
<dbReference type="Pfam" id="PF00041">
    <property type="entry name" value="fn3"/>
    <property type="match status" value="1"/>
</dbReference>
<feature type="domain" description="Fibronectin type-III" evidence="3">
    <location>
        <begin position="3330"/>
        <end position="3424"/>
    </location>
</feature>
<dbReference type="InterPro" id="IPR003961">
    <property type="entry name" value="FN3_dom"/>
</dbReference>
<dbReference type="CDD" id="cd00688">
    <property type="entry name" value="ISOPREN_C2_like"/>
    <property type="match status" value="1"/>
</dbReference>
<dbReference type="Pfam" id="PF12245">
    <property type="entry name" value="Big_3_2"/>
    <property type="match status" value="1"/>
</dbReference>
<evidence type="ECO:0000259" key="3">
    <source>
        <dbReference type="PROSITE" id="PS50853"/>
    </source>
</evidence>
<dbReference type="Pfam" id="PF07705">
    <property type="entry name" value="CARDB"/>
    <property type="match status" value="6"/>
</dbReference>
<organism evidence="4 5">
    <name type="scientific">Usitatibacter rugosus</name>
    <dbReference type="NCBI Taxonomy" id="2732067"/>
    <lineage>
        <taxon>Bacteria</taxon>
        <taxon>Pseudomonadati</taxon>
        <taxon>Pseudomonadota</taxon>
        <taxon>Betaproteobacteria</taxon>
        <taxon>Nitrosomonadales</taxon>
        <taxon>Usitatibacteraceae</taxon>
        <taxon>Usitatibacter</taxon>
    </lineage>
</organism>
<keyword evidence="5" id="KW-1185">Reference proteome</keyword>
<feature type="domain" description="Fibronectin type-III" evidence="3">
    <location>
        <begin position="4019"/>
        <end position="4112"/>
    </location>
</feature>
<dbReference type="PANTHER" id="PTHR13817">
    <property type="entry name" value="TITIN"/>
    <property type="match status" value="1"/>
</dbReference>
<evidence type="ECO:0000313" key="5">
    <source>
        <dbReference type="Proteomes" id="UP000501534"/>
    </source>
</evidence>
<dbReference type="InterPro" id="IPR036116">
    <property type="entry name" value="FN3_sf"/>
</dbReference>
<dbReference type="SMART" id="SM00089">
    <property type="entry name" value="PKD"/>
    <property type="match status" value="5"/>
</dbReference>
<protein>
    <submittedName>
        <fullName evidence="4">Tol-Pal system protein TolB</fullName>
    </submittedName>
</protein>
<gene>
    <name evidence="4" type="primary">tolB_2</name>
    <name evidence="4" type="ORF">DSM104443_02212</name>
</gene>
<dbReference type="SUPFAM" id="SSF49265">
    <property type="entry name" value="Fibronectin type III"/>
    <property type="match status" value="3"/>
</dbReference>
<dbReference type="PROSITE" id="PS50853">
    <property type="entry name" value="FN3"/>
    <property type="match status" value="3"/>
</dbReference>